<feature type="transmembrane region" description="Helical" evidence="4">
    <location>
        <begin position="322"/>
        <end position="343"/>
    </location>
</feature>
<evidence type="ECO:0008006" key="7">
    <source>
        <dbReference type="Google" id="ProtNLM"/>
    </source>
</evidence>
<evidence type="ECO:0000313" key="6">
    <source>
        <dbReference type="Proteomes" id="UP000664914"/>
    </source>
</evidence>
<evidence type="ECO:0000256" key="1">
    <source>
        <dbReference type="ARBA" id="ARBA00022692"/>
    </source>
</evidence>
<dbReference type="SUPFAM" id="SSF103473">
    <property type="entry name" value="MFS general substrate transporter"/>
    <property type="match status" value="1"/>
</dbReference>
<gene>
    <name evidence="5" type="ORF">HRJ34_07300</name>
</gene>
<accession>A0A975HFD6</accession>
<feature type="transmembrane region" description="Helical" evidence="4">
    <location>
        <begin position="291"/>
        <end position="310"/>
    </location>
</feature>
<feature type="transmembrane region" description="Helical" evidence="4">
    <location>
        <begin position="135"/>
        <end position="154"/>
    </location>
</feature>
<dbReference type="Gene3D" id="1.20.1250.20">
    <property type="entry name" value="MFS general substrate transporter like domains"/>
    <property type="match status" value="1"/>
</dbReference>
<dbReference type="InterPro" id="IPR036259">
    <property type="entry name" value="MFS_trans_sf"/>
</dbReference>
<feature type="transmembrane region" description="Helical" evidence="4">
    <location>
        <begin position="349"/>
        <end position="373"/>
    </location>
</feature>
<dbReference type="InterPro" id="IPR011701">
    <property type="entry name" value="MFS"/>
</dbReference>
<feature type="transmembrane region" description="Helical" evidence="4">
    <location>
        <begin position="242"/>
        <end position="261"/>
    </location>
</feature>
<protein>
    <recommendedName>
        <fullName evidence="7">MFS transporter</fullName>
    </recommendedName>
</protein>
<feature type="transmembrane region" description="Helical" evidence="4">
    <location>
        <begin position="109"/>
        <end position="128"/>
    </location>
</feature>
<feature type="transmembrane region" description="Helical" evidence="4">
    <location>
        <begin position="82"/>
        <end position="103"/>
    </location>
</feature>
<feature type="transmembrane region" description="Helical" evidence="4">
    <location>
        <begin position="268"/>
        <end position="285"/>
    </location>
</feature>
<keyword evidence="2 4" id="KW-1133">Transmembrane helix</keyword>
<keyword evidence="1 4" id="KW-0812">Transmembrane</keyword>
<keyword evidence="3 4" id="KW-0472">Membrane</keyword>
<evidence type="ECO:0000313" key="5">
    <source>
        <dbReference type="EMBL" id="QTH23295.1"/>
    </source>
</evidence>
<dbReference type="Pfam" id="PF07690">
    <property type="entry name" value="MFS_1"/>
    <property type="match status" value="1"/>
</dbReference>
<dbReference type="AlphaFoldDB" id="A0A975HFD6"/>
<organism evidence="5 6">
    <name type="scientific">Rhizorhabdus wittichii</name>
    <dbReference type="NCBI Taxonomy" id="160791"/>
    <lineage>
        <taxon>Bacteria</taxon>
        <taxon>Pseudomonadati</taxon>
        <taxon>Pseudomonadota</taxon>
        <taxon>Alphaproteobacteria</taxon>
        <taxon>Sphingomonadales</taxon>
        <taxon>Sphingomonadaceae</taxon>
        <taxon>Rhizorhabdus</taxon>
    </lineage>
</organism>
<feature type="transmembrane region" description="Helical" evidence="4">
    <location>
        <begin position="202"/>
        <end position="222"/>
    </location>
</feature>
<name>A0A975HFD6_9SPHN</name>
<sequence length="379" mass="39503">MTPWAMQDLRRDFAGLLPLCVAYFLASTFILALPMWVGAIIGAHVADERVAGWLATLELGTVALSMLIASRRQAFGSTAVHVAFALFAIGGYALSAFVPSLWLLGVLRVVAGAGFGWLLAATLAAAAGRDNPTKTFGIMEIGLALYACVFYAIVGHAIEAGGMRGCFLAMAACLILCLPAVRALRAGGNEKLPQRAHRPVRPADIAGVAAHFLFFVAMYSVWTFLAHKGEIIGVNAQGLGSLLSIAFVAGLVGAALTMLAIPMFGRRIVIPGGLIFLASAMMLLGRVDGPAGFYVAVVLIKAGFLFYTVSMNGHFAASDPTGRLNTIGLAMAMIGSSVGPAIGGYGLTILGFDGLTVIVALAWILVAILAFLATRSLSR</sequence>
<proteinExistence type="predicted"/>
<dbReference type="Proteomes" id="UP000664914">
    <property type="component" value="Chromosome"/>
</dbReference>
<reference evidence="5" key="2">
    <citation type="submission" date="2021-04" db="EMBL/GenBank/DDBJ databases">
        <title>Isolation and genomic analysis of the ibuprofen-degrading bacterium Sphingomonas strain MPO218.</title>
        <authorList>
            <person name="Aulestia M."/>
            <person name="Flores A."/>
            <person name="Mangas E.L."/>
            <person name="Perez-Pulido A.J."/>
            <person name="Santero E."/>
            <person name="Camacho E.M."/>
        </authorList>
    </citation>
    <scope>NUCLEOTIDE SEQUENCE</scope>
    <source>
        <strain evidence="5">MPO218</strain>
    </source>
</reference>
<dbReference type="GO" id="GO:0022857">
    <property type="term" value="F:transmembrane transporter activity"/>
    <property type="evidence" value="ECO:0007669"/>
    <property type="project" value="InterPro"/>
</dbReference>
<feature type="transmembrane region" description="Helical" evidence="4">
    <location>
        <begin position="21"/>
        <end position="44"/>
    </location>
</feature>
<evidence type="ECO:0000256" key="2">
    <source>
        <dbReference type="ARBA" id="ARBA00022989"/>
    </source>
</evidence>
<evidence type="ECO:0000256" key="3">
    <source>
        <dbReference type="ARBA" id="ARBA00023136"/>
    </source>
</evidence>
<evidence type="ECO:0000256" key="4">
    <source>
        <dbReference type="SAM" id="Phobius"/>
    </source>
</evidence>
<reference evidence="5" key="1">
    <citation type="submission" date="2020-07" db="EMBL/GenBank/DDBJ databases">
        <authorList>
            <person name="Camacho E."/>
        </authorList>
    </citation>
    <scope>NUCLEOTIDE SEQUENCE</scope>
    <source>
        <strain evidence="5">MPO218</strain>
    </source>
</reference>
<feature type="transmembrane region" description="Helical" evidence="4">
    <location>
        <begin position="160"/>
        <end position="181"/>
    </location>
</feature>
<dbReference type="EMBL" id="CP059319">
    <property type="protein sequence ID" value="QTH23295.1"/>
    <property type="molecule type" value="Genomic_DNA"/>
</dbReference>
<feature type="transmembrane region" description="Helical" evidence="4">
    <location>
        <begin position="50"/>
        <end position="70"/>
    </location>
</feature>